<keyword evidence="2" id="KW-1185">Reference proteome</keyword>
<gene>
    <name evidence="1" type="ORF">BAY60_34180</name>
</gene>
<accession>A0A2V4AEG2</accession>
<name>A0A2V4AEG2_9PSEU</name>
<protein>
    <submittedName>
        <fullName evidence="1">Uncharacterized protein</fullName>
    </submittedName>
</protein>
<dbReference type="EMBL" id="MASW01000009">
    <property type="protein sequence ID" value="PXY17846.1"/>
    <property type="molecule type" value="Genomic_DNA"/>
</dbReference>
<sequence length="90" mass="10201">MILLISTVEVQRMPVRVWESARVRFFSLVVSQGLLCRAMPACSTVFSTAVRVRPTCRAMAVFIGYRPPTFDQVQLDDHLFLVGSQPRRTS</sequence>
<evidence type="ECO:0000313" key="1">
    <source>
        <dbReference type="EMBL" id="PXY17846.1"/>
    </source>
</evidence>
<organism evidence="1 2">
    <name type="scientific">Prauserella muralis</name>
    <dbReference type="NCBI Taxonomy" id="588067"/>
    <lineage>
        <taxon>Bacteria</taxon>
        <taxon>Bacillati</taxon>
        <taxon>Actinomycetota</taxon>
        <taxon>Actinomycetes</taxon>
        <taxon>Pseudonocardiales</taxon>
        <taxon>Pseudonocardiaceae</taxon>
        <taxon>Prauserella</taxon>
    </lineage>
</organism>
<dbReference type="AlphaFoldDB" id="A0A2V4AEG2"/>
<evidence type="ECO:0000313" key="2">
    <source>
        <dbReference type="Proteomes" id="UP000249915"/>
    </source>
</evidence>
<reference evidence="1 2" key="1">
    <citation type="submission" date="2016-07" db="EMBL/GenBank/DDBJ databases">
        <title>Draft genome sequence of Prauserella muralis DSM 45305, isolated from a mould-covered wall in an indoor environment.</title>
        <authorList>
            <person name="Ruckert C."/>
            <person name="Albersmeier A."/>
            <person name="Jiang C.-L."/>
            <person name="Jiang Y."/>
            <person name="Kalinowski J."/>
            <person name="Schneider O."/>
            <person name="Winkler A."/>
            <person name="Zotchev S.B."/>
        </authorList>
    </citation>
    <scope>NUCLEOTIDE SEQUENCE [LARGE SCALE GENOMIC DNA]</scope>
    <source>
        <strain evidence="1 2">DSM 45305</strain>
    </source>
</reference>
<dbReference type="Proteomes" id="UP000249915">
    <property type="component" value="Unassembled WGS sequence"/>
</dbReference>
<proteinExistence type="predicted"/>
<dbReference type="RefSeq" id="WP_043829885.1">
    <property type="nucleotide sequence ID" value="NZ_MASW01000009.1"/>
</dbReference>
<comment type="caution">
    <text evidence="1">The sequence shown here is derived from an EMBL/GenBank/DDBJ whole genome shotgun (WGS) entry which is preliminary data.</text>
</comment>